<dbReference type="OrthoDB" id="3255824at2759"/>
<dbReference type="EMBL" id="KV417665">
    <property type="protein sequence ID" value="KZP11293.1"/>
    <property type="molecule type" value="Genomic_DNA"/>
</dbReference>
<evidence type="ECO:0000256" key="1">
    <source>
        <dbReference type="SAM" id="Phobius"/>
    </source>
</evidence>
<name>A0A166A6H7_9AGAM</name>
<keyword evidence="1" id="KW-0812">Transmembrane</keyword>
<dbReference type="AlphaFoldDB" id="A0A166A6H7"/>
<keyword evidence="3" id="KW-1185">Reference proteome</keyword>
<accession>A0A166A6H7</accession>
<evidence type="ECO:0000313" key="3">
    <source>
        <dbReference type="Proteomes" id="UP000076532"/>
    </source>
</evidence>
<feature type="non-terminal residue" evidence="2">
    <location>
        <position position="1"/>
    </location>
</feature>
<keyword evidence="1" id="KW-1133">Transmembrane helix</keyword>
<gene>
    <name evidence="2" type="ORF">FIBSPDRAFT_701936</name>
</gene>
<sequence>LVILCGSSNTQLKVCLDAGKSRNTHQNCIFLYIVSLMSKHSLWITSLYVLSQDNLAHVPSRGLP</sequence>
<proteinExistence type="predicted"/>
<organism evidence="2 3">
    <name type="scientific">Athelia psychrophila</name>
    <dbReference type="NCBI Taxonomy" id="1759441"/>
    <lineage>
        <taxon>Eukaryota</taxon>
        <taxon>Fungi</taxon>
        <taxon>Dikarya</taxon>
        <taxon>Basidiomycota</taxon>
        <taxon>Agaricomycotina</taxon>
        <taxon>Agaricomycetes</taxon>
        <taxon>Agaricomycetidae</taxon>
        <taxon>Atheliales</taxon>
        <taxon>Atheliaceae</taxon>
        <taxon>Athelia</taxon>
    </lineage>
</organism>
<evidence type="ECO:0000313" key="2">
    <source>
        <dbReference type="EMBL" id="KZP11293.1"/>
    </source>
</evidence>
<protein>
    <submittedName>
        <fullName evidence="2">Uncharacterized protein</fullName>
    </submittedName>
</protein>
<reference evidence="2 3" key="1">
    <citation type="journal article" date="2016" name="Mol. Biol. Evol.">
        <title>Comparative Genomics of Early-Diverging Mushroom-Forming Fungi Provides Insights into the Origins of Lignocellulose Decay Capabilities.</title>
        <authorList>
            <person name="Nagy L.G."/>
            <person name="Riley R."/>
            <person name="Tritt A."/>
            <person name="Adam C."/>
            <person name="Daum C."/>
            <person name="Floudas D."/>
            <person name="Sun H."/>
            <person name="Yadav J.S."/>
            <person name="Pangilinan J."/>
            <person name="Larsson K.H."/>
            <person name="Matsuura K."/>
            <person name="Barry K."/>
            <person name="Labutti K."/>
            <person name="Kuo R."/>
            <person name="Ohm R.A."/>
            <person name="Bhattacharya S.S."/>
            <person name="Shirouzu T."/>
            <person name="Yoshinaga Y."/>
            <person name="Martin F.M."/>
            <person name="Grigoriev I.V."/>
            <person name="Hibbett D.S."/>
        </authorList>
    </citation>
    <scope>NUCLEOTIDE SEQUENCE [LARGE SCALE GENOMIC DNA]</scope>
    <source>
        <strain evidence="2 3">CBS 109695</strain>
    </source>
</reference>
<keyword evidence="1" id="KW-0472">Membrane</keyword>
<dbReference type="Proteomes" id="UP000076532">
    <property type="component" value="Unassembled WGS sequence"/>
</dbReference>
<feature type="non-terminal residue" evidence="2">
    <location>
        <position position="64"/>
    </location>
</feature>
<feature type="transmembrane region" description="Helical" evidence="1">
    <location>
        <begin position="29"/>
        <end position="50"/>
    </location>
</feature>